<dbReference type="AlphaFoldDB" id="A0A2T4CP02"/>
<gene>
    <name evidence="1" type="ORF">C9986_00025</name>
</gene>
<evidence type="ECO:0000313" key="1">
    <source>
        <dbReference type="EMBL" id="PTB83311.1"/>
    </source>
</evidence>
<proteinExistence type="predicted"/>
<reference evidence="1 2" key="1">
    <citation type="submission" date="2018-03" db="EMBL/GenBank/DDBJ databases">
        <title>Cross-interface Injection: A General Nanoliter Liquid Handling Method Applied to Single Cells Genome Amplification Automated Nanoliter Liquid Handling Applied to Single Cell Multiple Displacement Amplification.</title>
        <authorList>
            <person name="Yun J."/>
            <person name="Xu P."/>
            <person name="Xu J."/>
            <person name="Dai X."/>
            <person name="Wang Y."/>
            <person name="Zheng X."/>
            <person name="Cao C."/>
            <person name="Yi Q."/>
            <person name="Zhu Y."/>
            <person name="Wang L."/>
            <person name="Dong Z."/>
            <person name="Huang Y."/>
            <person name="Huang L."/>
            <person name="Du W."/>
        </authorList>
    </citation>
    <scope>NUCLEOTIDE SEQUENCE [LARGE SCALE GENOMIC DNA]</scope>
    <source>
        <strain evidence="1 2">Z-E1-2</strain>
    </source>
</reference>
<sequence length="66" mass="7786">MSNKGDVLKEVISYKDFCKEKGLNIHSKKSQAQYQLYIEEMDKVNRPYLDEIYRQAQAVKNKSSKK</sequence>
<dbReference type="Proteomes" id="UP000243022">
    <property type="component" value="Unassembled WGS sequence"/>
</dbReference>
<protein>
    <submittedName>
        <fullName evidence="1">Uncharacterized protein</fullName>
    </submittedName>
</protein>
<dbReference type="EMBL" id="PYVS01000001">
    <property type="protein sequence ID" value="PTB83311.1"/>
    <property type="molecule type" value="Genomic_DNA"/>
</dbReference>
<organism evidence="1 2">
    <name type="scientific">Pseudidiomarina aestuarii</name>
    <dbReference type="NCBI Taxonomy" id="624146"/>
    <lineage>
        <taxon>Bacteria</taxon>
        <taxon>Pseudomonadati</taxon>
        <taxon>Pseudomonadota</taxon>
        <taxon>Gammaproteobacteria</taxon>
        <taxon>Alteromonadales</taxon>
        <taxon>Idiomarinaceae</taxon>
        <taxon>Pseudidiomarina</taxon>
    </lineage>
</organism>
<name>A0A2T4CP02_9GAMM</name>
<accession>A0A2T4CP02</accession>
<evidence type="ECO:0000313" key="2">
    <source>
        <dbReference type="Proteomes" id="UP000243022"/>
    </source>
</evidence>
<comment type="caution">
    <text evidence="1">The sequence shown here is derived from an EMBL/GenBank/DDBJ whole genome shotgun (WGS) entry which is preliminary data.</text>
</comment>